<sequence>MSIAIHLSCYAALPSLTTQHLKPTARRRACRVLCRNDREERVGSRGFGVQKNAAEKLSGRSPSEWLPNTRLSRSQKRRWQKEVLREVQLVRPLLLACEQGDLEAVTGLLTQPGVDVNARLCHLHAHGGHVALHRAAASGNLEVVRLLLDSGAEVDIAWCSRGYAFTALSMACLQGHSEVVKLLLERGALMGGREVSCWRAPSEALEEGSSTLVEQRGLSEANLKDEGVEGGEKRDTLEGEVHGLKEDAEGPAEPGEEKDADLQAHGGFGEEERMELAHAACLAVMASAPDCLRSLLSADFEPDAIFAQEFIEVGRMSLLGLAAMRVLEPPAGCRDHAWECLHLILERTDDVDLRFEMTRGGATLEVTVLCATVVLMQVADEDSHLAALELVSIFTDCGAEVNVAWCDDAAYDARPGSTGRVGQTPLSMACWQQSYEMVELLLQRGAADWLNQEAVDAGPLHLPAVISVHLHDPRVLAALLSAGVRPDECFDNLLHPRHRGESLLGTAVVSLASCVRNNQVDEEKLSRAWECLGLVLAHTADVNVHYTVTPRHPRGKPYVVNALHRAFRHGPVSLARTLLEAGGSPGGWCIWRNGTVNHPLDTVIEASAEGDMDQAVALFELLLKHGVEPDAAMPAEDFWMLRERIEGDLAAEVARLGAPKAALQSLLSQALVNAKQEMAAAAGMSAEERGAELGWRAAAATAAAVASATMWASQREERHATLLAVIRSDDPGSAMGTLTAPPLIRAAEAARVAGSSSLALALLTPSSRRFVVDHRLALVLAAASVPCPQLLQAILRPDVPQATPDSSDAGAQEIETELLSEALCILCRGSWLHVREVDTSNSGAASAALAAKQDAALEVAGLLLDHGAELNSEGNGEGSGLELYGYGSPTPLELACFAVIEPTSRGRAAEVMRDPYFLVKYLLRRGADPCYGLLDASASDPAPAAGAAADEARHTPAALALAAGALDTELMRLLLRSGAAPSAGHALVLGVAELAEWSLPAVQQHMVRLLVRVGASVAIDVYPGDALTWLAELVAAETSAPEIGTAAPATATSAPRTVSALDVVRQAPRGRALGDPPNDPPNDSPNDPLNDPPNAPLNAPPNDPPNDPRPSEFPSE</sequence>
<dbReference type="PROSITE" id="PS50088">
    <property type="entry name" value="ANK_REPEAT"/>
    <property type="match status" value="3"/>
</dbReference>
<feature type="compositionally biased region" description="Pro residues" evidence="4">
    <location>
        <begin position="1090"/>
        <end position="1108"/>
    </location>
</feature>
<dbReference type="InterPro" id="IPR036770">
    <property type="entry name" value="Ankyrin_rpt-contain_sf"/>
</dbReference>
<feature type="region of interest" description="Disordered" evidence="4">
    <location>
        <begin position="209"/>
        <end position="241"/>
    </location>
</feature>
<feature type="repeat" description="ANK" evidence="3">
    <location>
        <begin position="163"/>
        <end position="195"/>
    </location>
</feature>
<reference evidence="5 6" key="1">
    <citation type="journal article" date="2015" name="Genome Biol. Evol.">
        <title>Comparative Genomics of a Bacterivorous Green Alga Reveals Evolutionary Causalities and Consequences of Phago-Mixotrophic Mode of Nutrition.</title>
        <authorList>
            <person name="Burns J.A."/>
            <person name="Paasch A."/>
            <person name="Narechania A."/>
            <person name="Kim E."/>
        </authorList>
    </citation>
    <scope>NUCLEOTIDE SEQUENCE [LARGE SCALE GENOMIC DNA]</scope>
    <source>
        <strain evidence="5 6">PLY_AMNH</strain>
    </source>
</reference>
<evidence type="ECO:0000256" key="2">
    <source>
        <dbReference type="ARBA" id="ARBA00023043"/>
    </source>
</evidence>
<dbReference type="InterPro" id="IPR002110">
    <property type="entry name" value="Ankyrin_rpt"/>
</dbReference>
<evidence type="ECO:0000256" key="3">
    <source>
        <dbReference type="PROSITE-ProRule" id="PRU00023"/>
    </source>
</evidence>
<dbReference type="Proteomes" id="UP001190700">
    <property type="component" value="Unassembled WGS sequence"/>
</dbReference>
<evidence type="ECO:0000256" key="4">
    <source>
        <dbReference type="SAM" id="MobiDB-lite"/>
    </source>
</evidence>
<comment type="caution">
    <text evidence="5">The sequence shown here is derived from an EMBL/GenBank/DDBJ whole genome shotgun (WGS) entry which is preliminary data.</text>
</comment>
<proteinExistence type="predicted"/>
<feature type="repeat" description="ANK" evidence="3">
    <location>
        <begin position="421"/>
        <end position="446"/>
    </location>
</feature>
<feature type="region of interest" description="Disordered" evidence="4">
    <location>
        <begin position="1067"/>
        <end position="1116"/>
    </location>
</feature>
<organism evidence="5 6">
    <name type="scientific">Cymbomonas tetramitiformis</name>
    <dbReference type="NCBI Taxonomy" id="36881"/>
    <lineage>
        <taxon>Eukaryota</taxon>
        <taxon>Viridiplantae</taxon>
        <taxon>Chlorophyta</taxon>
        <taxon>Pyramimonadophyceae</taxon>
        <taxon>Pyramimonadales</taxon>
        <taxon>Pyramimonadaceae</taxon>
        <taxon>Cymbomonas</taxon>
    </lineage>
</organism>
<keyword evidence="2 3" id="KW-0040">ANK repeat</keyword>
<keyword evidence="6" id="KW-1185">Reference proteome</keyword>
<dbReference type="AlphaFoldDB" id="A0AAE0L5J6"/>
<dbReference type="Pfam" id="PF12796">
    <property type="entry name" value="Ank_2"/>
    <property type="match status" value="1"/>
</dbReference>
<accession>A0AAE0L5J6</accession>
<evidence type="ECO:0000313" key="6">
    <source>
        <dbReference type="Proteomes" id="UP001190700"/>
    </source>
</evidence>
<dbReference type="PANTHER" id="PTHR24198:SF165">
    <property type="entry name" value="ANKYRIN REPEAT-CONTAINING PROTEIN-RELATED"/>
    <property type="match status" value="1"/>
</dbReference>
<dbReference type="EMBL" id="LGRX02008733">
    <property type="protein sequence ID" value="KAK3272898.1"/>
    <property type="molecule type" value="Genomic_DNA"/>
</dbReference>
<name>A0AAE0L5J6_9CHLO</name>
<dbReference type="PRINTS" id="PR01415">
    <property type="entry name" value="ANKYRIN"/>
</dbReference>
<dbReference type="SMART" id="SM00248">
    <property type="entry name" value="ANK"/>
    <property type="match status" value="11"/>
</dbReference>
<dbReference type="PANTHER" id="PTHR24198">
    <property type="entry name" value="ANKYRIN REPEAT AND PROTEIN KINASE DOMAIN-CONTAINING PROTEIN"/>
    <property type="match status" value="1"/>
</dbReference>
<gene>
    <name evidence="5" type="ORF">CYMTET_18833</name>
</gene>
<evidence type="ECO:0000313" key="5">
    <source>
        <dbReference type="EMBL" id="KAK3272898.1"/>
    </source>
</evidence>
<protein>
    <submittedName>
        <fullName evidence="5">Uncharacterized protein</fullName>
    </submittedName>
</protein>
<evidence type="ECO:0000256" key="1">
    <source>
        <dbReference type="ARBA" id="ARBA00022737"/>
    </source>
</evidence>
<feature type="repeat" description="ANK" evidence="3">
    <location>
        <begin position="127"/>
        <end position="156"/>
    </location>
</feature>
<dbReference type="PROSITE" id="PS50297">
    <property type="entry name" value="ANK_REP_REGION"/>
    <property type="match status" value="3"/>
</dbReference>
<feature type="compositionally biased region" description="Basic and acidic residues" evidence="4">
    <location>
        <begin position="222"/>
        <end position="241"/>
    </location>
</feature>
<keyword evidence="1" id="KW-0677">Repeat</keyword>
<dbReference type="Pfam" id="PF00023">
    <property type="entry name" value="Ank"/>
    <property type="match status" value="1"/>
</dbReference>
<dbReference type="Gene3D" id="1.25.40.20">
    <property type="entry name" value="Ankyrin repeat-containing domain"/>
    <property type="match status" value="4"/>
</dbReference>
<dbReference type="SUPFAM" id="SSF48403">
    <property type="entry name" value="Ankyrin repeat"/>
    <property type="match status" value="1"/>
</dbReference>